<dbReference type="Proteomes" id="UP001589646">
    <property type="component" value="Unassembled WGS sequence"/>
</dbReference>
<gene>
    <name evidence="1" type="ORF">ACFFRN_32100</name>
</gene>
<dbReference type="EMBL" id="JBHMCE010000010">
    <property type="protein sequence ID" value="MFB9531266.1"/>
    <property type="molecule type" value="Genomic_DNA"/>
</dbReference>
<proteinExistence type="predicted"/>
<accession>A0ABV5Q6Z7</accession>
<evidence type="ECO:0000313" key="1">
    <source>
        <dbReference type="EMBL" id="MFB9531266.1"/>
    </source>
</evidence>
<sequence length="103" mass="11375">MIATGRARRCPPKYMCFYTDLAATNRVCSTPNSGSTNCYSTPVRAYFDNGAVHAGADHVYAYTGSRYSGLTFVNCIHRGWDEGRGSYSKSIPISYIEWGPECP</sequence>
<reference evidence="1 2" key="1">
    <citation type="submission" date="2024-09" db="EMBL/GenBank/DDBJ databases">
        <authorList>
            <person name="Sun Q."/>
            <person name="Mori K."/>
        </authorList>
    </citation>
    <scope>NUCLEOTIDE SEQUENCE [LARGE SCALE GENOMIC DNA]</scope>
    <source>
        <strain evidence="1 2">JCM 3323</strain>
    </source>
</reference>
<evidence type="ECO:0000313" key="2">
    <source>
        <dbReference type="Proteomes" id="UP001589646"/>
    </source>
</evidence>
<protein>
    <submittedName>
        <fullName evidence="1">Uncharacterized protein</fullName>
    </submittedName>
</protein>
<keyword evidence="2" id="KW-1185">Reference proteome</keyword>
<comment type="caution">
    <text evidence="1">The sequence shown here is derived from an EMBL/GenBank/DDBJ whole genome shotgun (WGS) entry which is preliminary data.</text>
</comment>
<name>A0ABV5Q6Z7_9ACTN</name>
<dbReference type="RefSeq" id="WP_346116826.1">
    <property type="nucleotide sequence ID" value="NZ_BAAAXC010000004.1"/>
</dbReference>
<organism evidence="1 2">
    <name type="scientific">Nonomuraea roseola</name>
    <dbReference type="NCBI Taxonomy" id="46179"/>
    <lineage>
        <taxon>Bacteria</taxon>
        <taxon>Bacillati</taxon>
        <taxon>Actinomycetota</taxon>
        <taxon>Actinomycetes</taxon>
        <taxon>Streptosporangiales</taxon>
        <taxon>Streptosporangiaceae</taxon>
        <taxon>Nonomuraea</taxon>
    </lineage>
</organism>